<evidence type="ECO:0000313" key="2">
    <source>
        <dbReference type="Proteomes" id="UP001374535"/>
    </source>
</evidence>
<name>A0AAQ3RTI9_VIGMU</name>
<protein>
    <submittedName>
        <fullName evidence="1">Uncharacterized protein</fullName>
    </submittedName>
</protein>
<reference evidence="1 2" key="1">
    <citation type="journal article" date="2023" name="Life. Sci Alliance">
        <title>Evolutionary insights into 3D genome organization and epigenetic landscape of Vigna mungo.</title>
        <authorList>
            <person name="Junaid A."/>
            <person name="Singh B."/>
            <person name="Bhatia S."/>
        </authorList>
    </citation>
    <scope>NUCLEOTIDE SEQUENCE [LARGE SCALE GENOMIC DNA]</scope>
    <source>
        <strain evidence="1">Urdbean</strain>
    </source>
</reference>
<sequence>MSLSYNFQPFLIWELHQSLKIFISLLRIRLCLNHVTNRFIEGMYLMRFKIHNGGGKACQKLRHKRFIFTNLSDHKFPLALLHYFQKCVTSHILNSRMGLMHKLKQLIHNSFKEFPMSS</sequence>
<keyword evidence="2" id="KW-1185">Reference proteome</keyword>
<evidence type="ECO:0000313" key="1">
    <source>
        <dbReference type="EMBL" id="WVZ04069.1"/>
    </source>
</evidence>
<gene>
    <name evidence="1" type="ORF">V8G54_024875</name>
</gene>
<dbReference type="EMBL" id="CP144694">
    <property type="protein sequence ID" value="WVZ04069.1"/>
    <property type="molecule type" value="Genomic_DNA"/>
</dbReference>
<proteinExistence type="predicted"/>
<dbReference type="AlphaFoldDB" id="A0AAQ3RTI9"/>
<dbReference type="Proteomes" id="UP001374535">
    <property type="component" value="Chromosome 7"/>
</dbReference>
<accession>A0AAQ3RTI9</accession>
<organism evidence="1 2">
    <name type="scientific">Vigna mungo</name>
    <name type="common">Black gram</name>
    <name type="synonym">Phaseolus mungo</name>
    <dbReference type="NCBI Taxonomy" id="3915"/>
    <lineage>
        <taxon>Eukaryota</taxon>
        <taxon>Viridiplantae</taxon>
        <taxon>Streptophyta</taxon>
        <taxon>Embryophyta</taxon>
        <taxon>Tracheophyta</taxon>
        <taxon>Spermatophyta</taxon>
        <taxon>Magnoliopsida</taxon>
        <taxon>eudicotyledons</taxon>
        <taxon>Gunneridae</taxon>
        <taxon>Pentapetalae</taxon>
        <taxon>rosids</taxon>
        <taxon>fabids</taxon>
        <taxon>Fabales</taxon>
        <taxon>Fabaceae</taxon>
        <taxon>Papilionoideae</taxon>
        <taxon>50 kb inversion clade</taxon>
        <taxon>NPAAA clade</taxon>
        <taxon>indigoferoid/millettioid clade</taxon>
        <taxon>Phaseoleae</taxon>
        <taxon>Vigna</taxon>
    </lineage>
</organism>